<evidence type="ECO:0000256" key="2">
    <source>
        <dbReference type="ARBA" id="ARBA00022485"/>
    </source>
</evidence>
<sequence length="217" mass="24593">MIQEERYNAVIAYFTREPEIKTELHYENAFQLMIAVVLSAQCTDKRVNLVTPQLFEAFPTPIELAYSTFEEVFPYIKSISYPNNKTKYLIKAAQDIVEKFQGQVPEDVESLKTLAGVGRKSAHVIAAVLYNTPTLGVDTHVMRVSKRIGLVDDKAKTPLAIEKQLVQNLSDIYIGKLNHWLVIHGRYTCLARKPKCSSCALTTCCLYFNIHHNKAVI</sequence>
<dbReference type="eggNOG" id="COG0177">
    <property type="taxonomic scope" value="Bacteria"/>
</dbReference>
<dbReference type="EC" id="4.2.99.18" evidence="10"/>
<dbReference type="PROSITE" id="PS00764">
    <property type="entry name" value="ENDONUCLEASE_III_1"/>
    <property type="match status" value="1"/>
</dbReference>
<dbReference type="SUPFAM" id="SSF48150">
    <property type="entry name" value="DNA-glycosylase"/>
    <property type="match status" value="1"/>
</dbReference>
<evidence type="ECO:0000256" key="7">
    <source>
        <dbReference type="ARBA" id="ARBA00023014"/>
    </source>
</evidence>
<reference evidence="12 13" key="1">
    <citation type="journal article" date="2010" name="J. Bacteriol.">
        <title>The genome of the amoeba symbiont 'Candidatus Amoebophilus asiaticus' reveals common mechanisms for host cell interaction among amoeba-associated bacteria.</title>
        <authorList>
            <person name="Schmitz-Esser S."/>
            <person name="Tischler P."/>
            <person name="Arnold R."/>
            <person name="Montanaro J."/>
            <person name="Wagner M."/>
            <person name="Rattei T."/>
            <person name="Horn M."/>
        </authorList>
    </citation>
    <scope>NUCLEOTIDE SEQUENCE [LARGE SCALE GENOMIC DNA]</scope>
    <source>
        <strain evidence="12 13">5a2</strain>
    </source>
</reference>
<dbReference type="HOGENOM" id="CLU_012862_3_0_10"/>
<dbReference type="GO" id="GO:0051539">
    <property type="term" value="F:4 iron, 4 sulfur cluster binding"/>
    <property type="evidence" value="ECO:0007669"/>
    <property type="project" value="UniProtKB-UniRule"/>
</dbReference>
<dbReference type="CDD" id="cd00056">
    <property type="entry name" value="ENDO3c"/>
    <property type="match status" value="1"/>
</dbReference>
<dbReference type="PIRSF" id="PIRSF001435">
    <property type="entry name" value="Nth"/>
    <property type="match status" value="1"/>
</dbReference>
<keyword evidence="10" id="KW-0456">Lyase</keyword>
<keyword evidence="6 10" id="KW-0408">Iron</keyword>
<dbReference type="STRING" id="452471.Aasi_0620"/>
<dbReference type="GO" id="GO:0140078">
    <property type="term" value="F:class I DNA-(apurinic or apyrimidinic site) endonuclease activity"/>
    <property type="evidence" value="ECO:0007669"/>
    <property type="project" value="UniProtKB-EC"/>
</dbReference>
<evidence type="ECO:0000313" key="13">
    <source>
        <dbReference type="Proteomes" id="UP000001227"/>
    </source>
</evidence>
<accession>B3ES16</accession>
<dbReference type="InterPro" id="IPR003265">
    <property type="entry name" value="HhH-GPD_domain"/>
</dbReference>
<dbReference type="Gene3D" id="1.10.340.30">
    <property type="entry name" value="Hypothetical protein, domain 2"/>
    <property type="match status" value="1"/>
</dbReference>
<feature type="binding site" evidence="10">
    <location>
        <position position="199"/>
    </location>
    <ligand>
        <name>[4Fe-4S] cluster</name>
        <dbReference type="ChEBI" id="CHEBI:49883"/>
    </ligand>
</feature>
<dbReference type="InterPro" id="IPR023170">
    <property type="entry name" value="HhH_base_excis_C"/>
</dbReference>
<gene>
    <name evidence="10" type="primary">nth</name>
    <name evidence="12" type="ordered locus">Aasi_0620</name>
</gene>
<keyword evidence="13" id="KW-1185">Reference proteome</keyword>
<dbReference type="RefSeq" id="WP_012472786.1">
    <property type="nucleotide sequence ID" value="NC_010830.1"/>
</dbReference>
<feature type="binding site" evidence="10">
    <location>
        <position position="196"/>
    </location>
    <ligand>
        <name>[4Fe-4S] cluster</name>
        <dbReference type="ChEBI" id="CHEBI:49883"/>
    </ligand>
</feature>
<dbReference type="InterPro" id="IPR005759">
    <property type="entry name" value="Nth"/>
</dbReference>
<evidence type="ECO:0000256" key="5">
    <source>
        <dbReference type="ARBA" id="ARBA00022801"/>
    </source>
</evidence>
<evidence type="ECO:0000256" key="1">
    <source>
        <dbReference type="ARBA" id="ARBA00008343"/>
    </source>
</evidence>
<keyword evidence="2 10" id="KW-0004">4Fe-4S</keyword>
<dbReference type="FunFam" id="1.10.340.30:FF:000001">
    <property type="entry name" value="Endonuclease III"/>
    <property type="match status" value="1"/>
</dbReference>
<keyword evidence="3 10" id="KW-0479">Metal-binding</keyword>
<proteinExistence type="inferred from homology"/>
<comment type="cofactor">
    <cofactor evidence="10">
        <name>[4Fe-4S] cluster</name>
        <dbReference type="ChEBI" id="CHEBI:49883"/>
    </cofactor>
    <text evidence="10">Binds 1 [4Fe-4S] cluster.</text>
</comment>
<evidence type="ECO:0000256" key="10">
    <source>
        <dbReference type="HAMAP-Rule" id="MF_00942"/>
    </source>
</evidence>
<dbReference type="EMBL" id="CP001102">
    <property type="protein sequence ID" value="ACE06018.1"/>
    <property type="molecule type" value="Genomic_DNA"/>
</dbReference>
<evidence type="ECO:0000256" key="6">
    <source>
        <dbReference type="ARBA" id="ARBA00023004"/>
    </source>
</evidence>
<feature type="binding site" evidence="10">
    <location>
        <position position="205"/>
    </location>
    <ligand>
        <name>[4Fe-4S] cluster</name>
        <dbReference type="ChEBI" id="CHEBI:49883"/>
    </ligand>
</feature>
<dbReference type="OrthoDB" id="9800977at2"/>
<dbReference type="Pfam" id="PF00730">
    <property type="entry name" value="HhH-GPD"/>
    <property type="match status" value="1"/>
</dbReference>
<dbReference type="KEGG" id="aas:Aasi_0620"/>
<name>B3ES16_AMOA5</name>
<dbReference type="Proteomes" id="UP000001227">
    <property type="component" value="Chromosome"/>
</dbReference>
<dbReference type="PANTHER" id="PTHR10359">
    <property type="entry name" value="A/G-SPECIFIC ADENINE GLYCOSYLASE/ENDONUCLEASE III"/>
    <property type="match status" value="1"/>
</dbReference>
<feature type="domain" description="HhH-GPD" evidence="11">
    <location>
        <begin position="38"/>
        <end position="187"/>
    </location>
</feature>
<dbReference type="InterPro" id="IPR011257">
    <property type="entry name" value="DNA_glycosylase"/>
</dbReference>
<dbReference type="GO" id="GO:0046872">
    <property type="term" value="F:metal ion binding"/>
    <property type="evidence" value="ECO:0007669"/>
    <property type="project" value="UniProtKB-KW"/>
</dbReference>
<dbReference type="GO" id="GO:0003677">
    <property type="term" value="F:DNA binding"/>
    <property type="evidence" value="ECO:0007669"/>
    <property type="project" value="UniProtKB-UniRule"/>
</dbReference>
<keyword evidence="10" id="KW-0238">DNA-binding</keyword>
<organism evidence="12 13">
    <name type="scientific">Amoebophilus asiaticus (strain 5a2)</name>
    <dbReference type="NCBI Taxonomy" id="452471"/>
    <lineage>
        <taxon>Bacteria</taxon>
        <taxon>Pseudomonadati</taxon>
        <taxon>Bacteroidota</taxon>
        <taxon>Cytophagia</taxon>
        <taxon>Cytophagales</taxon>
        <taxon>Amoebophilaceae</taxon>
        <taxon>Candidatus Amoebophilus</taxon>
    </lineage>
</organism>
<dbReference type="SMART" id="SM00478">
    <property type="entry name" value="ENDO3c"/>
    <property type="match status" value="1"/>
</dbReference>
<dbReference type="Gene3D" id="1.10.1670.10">
    <property type="entry name" value="Helix-hairpin-Helix base-excision DNA repair enzymes (C-terminal)"/>
    <property type="match status" value="1"/>
</dbReference>
<dbReference type="InterPro" id="IPR004036">
    <property type="entry name" value="Endonuclease-III-like_CS2"/>
</dbReference>
<dbReference type="HAMAP" id="MF_00942">
    <property type="entry name" value="Nth"/>
    <property type="match status" value="1"/>
</dbReference>
<dbReference type="NCBIfam" id="TIGR01083">
    <property type="entry name" value="nth"/>
    <property type="match status" value="1"/>
</dbReference>
<dbReference type="InterPro" id="IPR004035">
    <property type="entry name" value="Endouclease-III_FeS-bd_BS"/>
</dbReference>
<evidence type="ECO:0000256" key="8">
    <source>
        <dbReference type="ARBA" id="ARBA00023204"/>
    </source>
</evidence>
<comment type="catalytic activity">
    <reaction evidence="10">
        <text>2'-deoxyribonucleotide-(2'-deoxyribose 5'-phosphate)-2'-deoxyribonucleotide-DNA = a 3'-end 2'-deoxyribonucleotide-(2,3-dehydro-2,3-deoxyribose 5'-phosphate)-DNA + a 5'-end 5'-phospho-2'-deoxyribonucleoside-DNA + H(+)</text>
        <dbReference type="Rhea" id="RHEA:66592"/>
        <dbReference type="Rhea" id="RHEA-COMP:13180"/>
        <dbReference type="Rhea" id="RHEA-COMP:16897"/>
        <dbReference type="Rhea" id="RHEA-COMP:17067"/>
        <dbReference type="ChEBI" id="CHEBI:15378"/>
        <dbReference type="ChEBI" id="CHEBI:136412"/>
        <dbReference type="ChEBI" id="CHEBI:157695"/>
        <dbReference type="ChEBI" id="CHEBI:167181"/>
        <dbReference type="EC" id="4.2.99.18"/>
    </reaction>
</comment>
<protein>
    <recommendedName>
        <fullName evidence="10">Endonuclease III</fullName>
        <ecNumber evidence="10">4.2.99.18</ecNumber>
    </recommendedName>
    <alternativeName>
        <fullName evidence="10">DNA-(apurinic or apyrimidinic site) lyase</fullName>
    </alternativeName>
</protein>
<dbReference type="PROSITE" id="PS01155">
    <property type="entry name" value="ENDONUCLEASE_III_2"/>
    <property type="match status" value="1"/>
</dbReference>
<evidence type="ECO:0000256" key="3">
    <source>
        <dbReference type="ARBA" id="ARBA00022723"/>
    </source>
</evidence>
<feature type="binding site" evidence="10">
    <location>
        <position position="189"/>
    </location>
    <ligand>
        <name>[4Fe-4S] cluster</name>
        <dbReference type="ChEBI" id="CHEBI:49883"/>
    </ligand>
</feature>
<keyword evidence="5 10" id="KW-0378">Hydrolase</keyword>
<evidence type="ECO:0000256" key="4">
    <source>
        <dbReference type="ARBA" id="ARBA00022763"/>
    </source>
</evidence>
<comment type="function">
    <text evidence="10">DNA repair enzyme that has both DNA N-glycosylase activity and AP-lyase activity. The DNA N-glycosylase activity releases various damaged pyrimidines from DNA by cleaving the N-glycosidic bond, leaving an AP (apurinic/apyrimidinic) site. The AP-lyase activity cleaves the phosphodiester bond 3' to the AP site by a beta-elimination, leaving a 3'-terminal unsaturated sugar and a product with a terminal 5'-phosphate.</text>
</comment>
<keyword evidence="8 10" id="KW-0234">DNA repair</keyword>
<dbReference type="GO" id="GO:0006285">
    <property type="term" value="P:base-excision repair, AP site formation"/>
    <property type="evidence" value="ECO:0007669"/>
    <property type="project" value="TreeGrafter"/>
</dbReference>
<evidence type="ECO:0000259" key="11">
    <source>
        <dbReference type="SMART" id="SM00478"/>
    </source>
</evidence>
<dbReference type="GO" id="GO:0019104">
    <property type="term" value="F:DNA N-glycosylase activity"/>
    <property type="evidence" value="ECO:0007669"/>
    <property type="project" value="UniProtKB-UniRule"/>
</dbReference>
<dbReference type="AlphaFoldDB" id="B3ES16"/>
<dbReference type="PANTHER" id="PTHR10359:SF18">
    <property type="entry name" value="ENDONUCLEASE III"/>
    <property type="match status" value="1"/>
</dbReference>
<comment type="similarity">
    <text evidence="1 10">Belongs to the Nth/MutY family.</text>
</comment>
<evidence type="ECO:0000313" key="12">
    <source>
        <dbReference type="EMBL" id="ACE06018.1"/>
    </source>
</evidence>
<keyword evidence="4 10" id="KW-0227">DNA damage</keyword>
<evidence type="ECO:0000256" key="9">
    <source>
        <dbReference type="ARBA" id="ARBA00023295"/>
    </source>
</evidence>
<keyword evidence="7 10" id="KW-0411">Iron-sulfur</keyword>
<keyword evidence="9 10" id="KW-0326">Glycosidase</keyword>